<name>A0A1E7QYN0_9GAMM</name>
<dbReference type="AlphaFoldDB" id="A0A1E7QYN0"/>
<accession>A0A1E7QYN0</accession>
<sequence>MNYVYMCFIVLILVACTTIQKEYKETSECMNYRNMMTAPMDPRAIEDLRIKCEKSQQKS</sequence>
<gene>
    <name evidence="1" type="ORF">BJI46_05445</name>
</gene>
<comment type="caution">
    <text evidence="1">The sequence shown here is derived from an EMBL/GenBank/DDBJ whole genome shotgun (WGS) entry which is preliminary data.</text>
</comment>
<evidence type="ECO:0000313" key="1">
    <source>
        <dbReference type="EMBL" id="OEY92198.1"/>
    </source>
</evidence>
<evidence type="ECO:0008006" key="3">
    <source>
        <dbReference type="Google" id="ProtNLM"/>
    </source>
</evidence>
<protein>
    <recommendedName>
        <fullName evidence="3">Entry exclusion lipoprotein TrbK</fullName>
    </recommendedName>
</protein>
<dbReference type="Proteomes" id="UP000185895">
    <property type="component" value="Unassembled WGS sequence"/>
</dbReference>
<organism evidence="1 2">
    <name type="scientific">Acinetobacter qingfengensis</name>
    <dbReference type="NCBI Taxonomy" id="1262585"/>
    <lineage>
        <taxon>Bacteria</taxon>
        <taxon>Pseudomonadati</taxon>
        <taxon>Pseudomonadota</taxon>
        <taxon>Gammaproteobacteria</taxon>
        <taxon>Moraxellales</taxon>
        <taxon>Moraxellaceae</taxon>
        <taxon>Acinetobacter</taxon>
    </lineage>
</organism>
<evidence type="ECO:0000313" key="2">
    <source>
        <dbReference type="Proteomes" id="UP000185895"/>
    </source>
</evidence>
<proteinExistence type="predicted"/>
<dbReference type="EMBL" id="MKKK01000067">
    <property type="protein sequence ID" value="OEY92198.1"/>
    <property type="molecule type" value="Genomic_DNA"/>
</dbReference>
<keyword evidence="2" id="KW-1185">Reference proteome</keyword>
<dbReference type="OrthoDB" id="6630841at2"/>
<reference evidence="1 2" key="1">
    <citation type="submission" date="2016-09" db="EMBL/GenBank/DDBJ databases">
        <authorList>
            <person name="Capua I."/>
            <person name="De Benedictis P."/>
            <person name="Joannis T."/>
            <person name="Lombin L.H."/>
            <person name="Cattoli G."/>
        </authorList>
    </citation>
    <scope>NUCLEOTIDE SEQUENCE [LARGE SCALE GENOMIC DNA]</scope>
    <source>
        <strain evidence="1 2">ANC 4671</strain>
    </source>
</reference>